<dbReference type="InterPro" id="IPR036746">
    <property type="entry name" value="TT1725-like_sf"/>
</dbReference>
<dbReference type="Gene3D" id="3.30.70.1120">
    <property type="entry name" value="TT1725-like"/>
    <property type="match status" value="1"/>
</dbReference>
<name>A0A9X3TMY8_9BACL</name>
<dbReference type="RefSeq" id="WP_271139478.1">
    <property type="nucleotide sequence ID" value="NZ_JAPYYP010000002.1"/>
</dbReference>
<dbReference type="PANTHER" id="PTHR36441:SF1">
    <property type="entry name" value="DUF503 DOMAIN-CONTAINING PROTEIN"/>
    <property type="match status" value="1"/>
</dbReference>
<dbReference type="InterPro" id="IPR007546">
    <property type="entry name" value="DUF503"/>
</dbReference>
<evidence type="ECO:0000313" key="2">
    <source>
        <dbReference type="Proteomes" id="UP001151071"/>
    </source>
</evidence>
<proteinExistence type="predicted"/>
<organism evidence="1 2">
    <name type="scientific">Brevibacillus thermoruber</name>
    <dbReference type="NCBI Taxonomy" id="33942"/>
    <lineage>
        <taxon>Bacteria</taxon>
        <taxon>Bacillati</taxon>
        <taxon>Bacillota</taxon>
        <taxon>Bacilli</taxon>
        <taxon>Bacillales</taxon>
        <taxon>Paenibacillaceae</taxon>
        <taxon>Brevibacillus</taxon>
    </lineage>
</organism>
<dbReference type="PANTHER" id="PTHR36441">
    <property type="entry name" value="HYPOTHETICAL CYTOSOLIC PROTEIN"/>
    <property type="match status" value="1"/>
</dbReference>
<protein>
    <submittedName>
        <fullName evidence="1">DUF503 domain-containing protein</fullName>
    </submittedName>
</protein>
<accession>A0A9X3TMY8</accession>
<evidence type="ECO:0000313" key="1">
    <source>
        <dbReference type="EMBL" id="MDA5107335.1"/>
    </source>
</evidence>
<dbReference type="SUPFAM" id="SSF103007">
    <property type="entry name" value="Hypothetical protein TT1725"/>
    <property type="match status" value="1"/>
</dbReference>
<reference evidence="1" key="1">
    <citation type="submission" date="2022-12" db="EMBL/GenBank/DDBJ databases">
        <title>Draft genome sequence of the thermophilic strain Brevibacillus thermoruber HT42, isolated from Los Humeros, Puebla, Mexico, with biotechnological potential.</title>
        <authorList>
            <person name="Lara Sanchez J."/>
            <person name="Solis Palacios R."/>
            <person name="Bustos Baena A.S."/>
            <person name="Ruz Baez A.E."/>
            <person name="Espinosa Luna G."/>
            <person name="Oliart Ros R.M."/>
        </authorList>
    </citation>
    <scope>NUCLEOTIDE SEQUENCE</scope>
    <source>
        <strain evidence="1">HT42</strain>
    </source>
</reference>
<dbReference type="Pfam" id="PF04456">
    <property type="entry name" value="DUF503"/>
    <property type="match status" value="1"/>
</dbReference>
<keyword evidence="2" id="KW-1185">Reference proteome</keyword>
<dbReference type="Proteomes" id="UP001151071">
    <property type="component" value="Unassembled WGS sequence"/>
</dbReference>
<dbReference type="EMBL" id="JAPYYP010000002">
    <property type="protein sequence ID" value="MDA5107335.1"/>
    <property type="molecule type" value="Genomic_DNA"/>
</dbReference>
<gene>
    <name evidence="1" type="ORF">O3V59_03100</name>
</gene>
<sequence length="93" mass="10499">MLAGARIELFLPSCRNLKEKRAIVKSILGKLRSRFNVSAAEVACQEQWQRAVLGIAAVANEWSFLQEQIQAAVRLVENHPGVELIRADTEYYD</sequence>
<comment type="caution">
    <text evidence="1">The sequence shown here is derived from an EMBL/GenBank/DDBJ whole genome shotgun (WGS) entry which is preliminary data.</text>
</comment>
<dbReference type="AlphaFoldDB" id="A0A9X3TMY8"/>